<dbReference type="EMBL" id="HG994371">
    <property type="protein sequence ID" value="CAF2011120.1"/>
    <property type="molecule type" value="Genomic_DNA"/>
</dbReference>
<name>A0A816MQN1_BRANA</name>
<keyword evidence="3" id="KW-0238">DNA-binding</keyword>
<dbReference type="SMR" id="A0A816MQN1"/>
<organism evidence="7">
    <name type="scientific">Brassica napus</name>
    <name type="common">Rape</name>
    <dbReference type="NCBI Taxonomy" id="3708"/>
    <lineage>
        <taxon>Eukaryota</taxon>
        <taxon>Viridiplantae</taxon>
        <taxon>Streptophyta</taxon>
        <taxon>Embryophyta</taxon>
        <taxon>Tracheophyta</taxon>
        <taxon>Spermatophyta</taxon>
        <taxon>Magnoliopsida</taxon>
        <taxon>eudicotyledons</taxon>
        <taxon>Gunneridae</taxon>
        <taxon>Pentapetalae</taxon>
        <taxon>rosids</taxon>
        <taxon>malvids</taxon>
        <taxon>Brassicales</taxon>
        <taxon>Brassicaceae</taxon>
        <taxon>Brassiceae</taxon>
        <taxon>Brassica</taxon>
    </lineage>
</organism>
<dbReference type="CDD" id="cd00266">
    <property type="entry name" value="MADS_SRF_like"/>
    <property type="match status" value="1"/>
</dbReference>
<dbReference type="PROSITE" id="PS50066">
    <property type="entry name" value="MADS_BOX_2"/>
    <property type="match status" value="1"/>
</dbReference>
<protein>
    <submittedName>
        <fullName evidence="7">(rape) hypothetical protein</fullName>
    </submittedName>
</protein>
<keyword evidence="5" id="KW-0539">Nucleus</keyword>
<dbReference type="GO" id="GO:0005634">
    <property type="term" value="C:nucleus"/>
    <property type="evidence" value="ECO:0007669"/>
    <property type="project" value="UniProtKB-SubCell"/>
</dbReference>
<accession>A0A816MQN1</accession>
<evidence type="ECO:0000256" key="3">
    <source>
        <dbReference type="ARBA" id="ARBA00023125"/>
    </source>
</evidence>
<dbReference type="GO" id="GO:0000981">
    <property type="term" value="F:DNA-binding transcription factor activity, RNA polymerase II-specific"/>
    <property type="evidence" value="ECO:0007669"/>
    <property type="project" value="InterPro"/>
</dbReference>
<dbReference type="Gene3D" id="3.40.1810.10">
    <property type="entry name" value="Transcription factor, MADS-box"/>
    <property type="match status" value="1"/>
</dbReference>
<dbReference type="PANTHER" id="PTHR11945">
    <property type="entry name" value="MADS BOX PROTEIN"/>
    <property type="match status" value="1"/>
</dbReference>
<comment type="subcellular location">
    <subcellularLocation>
        <location evidence="1">Nucleus</location>
    </subcellularLocation>
</comment>
<evidence type="ECO:0000256" key="2">
    <source>
        <dbReference type="ARBA" id="ARBA00023015"/>
    </source>
</evidence>
<dbReference type="GO" id="GO:0045944">
    <property type="term" value="P:positive regulation of transcription by RNA polymerase II"/>
    <property type="evidence" value="ECO:0007669"/>
    <property type="project" value="InterPro"/>
</dbReference>
<evidence type="ECO:0000259" key="6">
    <source>
        <dbReference type="PROSITE" id="PS50066"/>
    </source>
</evidence>
<feature type="domain" description="MADS-box" evidence="6">
    <location>
        <begin position="9"/>
        <end position="54"/>
    </location>
</feature>
<gene>
    <name evidence="7" type="ORF">DARMORV10_C07P39980.1</name>
</gene>
<dbReference type="AlphaFoldDB" id="A0A816MQN1"/>
<reference evidence="7" key="1">
    <citation type="submission" date="2021-01" db="EMBL/GenBank/DDBJ databases">
        <authorList>
            <consortium name="Genoscope - CEA"/>
            <person name="William W."/>
        </authorList>
    </citation>
    <scope>NUCLEOTIDE SEQUENCE</scope>
</reference>
<dbReference type="Pfam" id="PF00319">
    <property type="entry name" value="SRF-TF"/>
    <property type="match status" value="1"/>
</dbReference>
<proteinExistence type="predicted"/>
<dbReference type="InterPro" id="IPR002100">
    <property type="entry name" value="TF_MADSbox"/>
</dbReference>
<dbReference type="Proteomes" id="UP001295469">
    <property type="component" value="Chromosome C07"/>
</dbReference>
<dbReference type="GO" id="GO:0046983">
    <property type="term" value="F:protein dimerization activity"/>
    <property type="evidence" value="ECO:0007669"/>
    <property type="project" value="InterPro"/>
</dbReference>
<dbReference type="InterPro" id="IPR033897">
    <property type="entry name" value="SRF-like_MADS-box"/>
</dbReference>
<dbReference type="SMART" id="SM00432">
    <property type="entry name" value="MADS"/>
    <property type="match status" value="1"/>
</dbReference>
<dbReference type="SUPFAM" id="SSF55455">
    <property type="entry name" value="SRF-like"/>
    <property type="match status" value="1"/>
</dbReference>
<keyword evidence="2" id="KW-0805">Transcription regulation</keyword>
<sequence length="273" mass="30284">MVKSGRGGTKRKIDKMEKIPKREYRATTFSKRCSGLHSKAAQLCLLADAQIAILATPPSSQSNVSFFSFGHSSVDAVVNAYLTGQRLAPVREEPMEEDIGVLMARKELGLELWWEKESLCESKDPRELMDAVKAMERMLSKLRSGDFVSDEEDLIKSNVTSEEQDQILAICDSFCATDKNINGLSGGLDVYNQEMDIDELIDWTTFESSVFDDGVLDSTQELAGINSTNFEAAAHDVSTNPNPPIYNYYHEGVEDEALVFQNKAANDVSEQSC</sequence>
<dbReference type="InterPro" id="IPR036879">
    <property type="entry name" value="TF_MADSbox_sf"/>
</dbReference>
<evidence type="ECO:0000256" key="1">
    <source>
        <dbReference type="ARBA" id="ARBA00004123"/>
    </source>
</evidence>
<evidence type="ECO:0000256" key="4">
    <source>
        <dbReference type="ARBA" id="ARBA00023163"/>
    </source>
</evidence>
<evidence type="ECO:0000256" key="5">
    <source>
        <dbReference type="ARBA" id="ARBA00023242"/>
    </source>
</evidence>
<keyword evidence="4" id="KW-0804">Transcription</keyword>
<evidence type="ECO:0000313" key="7">
    <source>
        <dbReference type="EMBL" id="CAF2011120.1"/>
    </source>
</evidence>
<dbReference type="PANTHER" id="PTHR11945:SF652">
    <property type="entry name" value="MADS-BOX DOMAIN-CONTAINING PROTEIN"/>
    <property type="match status" value="1"/>
</dbReference>
<dbReference type="GO" id="GO:0000987">
    <property type="term" value="F:cis-regulatory region sequence-specific DNA binding"/>
    <property type="evidence" value="ECO:0007669"/>
    <property type="project" value="InterPro"/>
</dbReference>